<dbReference type="AlphaFoldDB" id="A0A0M8MS45"/>
<evidence type="ECO:0000313" key="16">
    <source>
        <dbReference type="Proteomes" id="UP000037751"/>
    </source>
</evidence>
<name>A0A0M8MS45_9BASI</name>
<evidence type="ECO:0000256" key="5">
    <source>
        <dbReference type="ARBA" id="ARBA00022679"/>
    </source>
</evidence>
<sequence>MAGSRYAYVRDFELADVALPRTYLVVRIDGKGFHNRHGFTKPNDMNALELMNEAARHVMREFKGHITLAFGESDEYSKLVSHIVSLFTSAYVFCWSKYMKTPLEVPPSFDGRLVMYPTSKEVRDYFSWRQADTHINNLYNTVFWALVQEGQKTEREAHEVLKGTVSADKHEILFQQFGMNYDKLPAFYRKGTTLVWAPTYDPGRTKPKTELRTLHVDIIGASFWTPCELRPPTLADDGLAYFERPDRLEADGLGASILNP</sequence>
<dbReference type="GO" id="GO:0006400">
    <property type="term" value="P:tRNA modification"/>
    <property type="evidence" value="ECO:0007669"/>
    <property type="project" value="InterPro"/>
</dbReference>
<keyword evidence="8" id="KW-0479">Metal-binding</keyword>
<keyword evidence="5 15" id="KW-0808">Transferase</keyword>
<dbReference type="Pfam" id="PF14413">
    <property type="entry name" value="Thg1C"/>
    <property type="match status" value="1"/>
</dbReference>
<dbReference type="STRING" id="77020.A0A0M8MS45"/>
<feature type="domain" description="tRNAHis guanylyltransferase catalytic" evidence="13">
    <location>
        <begin position="6"/>
        <end position="117"/>
    </location>
</feature>
<dbReference type="GO" id="GO:0000287">
    <property type="term" value="F:magnesium ion binding"/>
    <property type="evidence" value="ECO:0007669"/>
    <property type="project" value="InterPro"/>
</dbReference>
<evidence type="ECO:0000256" key="10">
    <source>
        <dbReference type="ARBA" id="ARBA00022842"/>
    </source>
</evidence>
<dbReference type="RefSeq" id="XP_017990163.1">
    <property type="nucleotide sequence ID" value="XM_018137280.1"/>
</dbReference>
<evidence type="ECO:0000256" key="9">
    <source>
        <dbReference type="ARBA" id="ARBA00022741"/>
    </source>
</evidence>
<evidence type="ECO:0000313" key="15">
    <source>
        <dbReference type="EMBL" id="KOS12531.1"/>
    </source>
</evidence>
<accession>A0A0M8MS45</accession>
<evidence type="ECO:0000256" key="2">
    <source>
        <dbReference type="ARBA" id="ARBA00010113"/>
    </source>
</evidence>
<dbReference type="InterPro" id="IPR038469">
    <property type="entry name" value="tRNAHis_GuaTrfase_Thg1_sf"/>
</dbReference>
<comment type="similarity">
    <text evidence="2">Belongs to the tRNA(His) guanylyltransferase family.</text>
</comment>
<keyword evidence="16" id="KW-1185">Reference proteome</keyword>
<organism evidence="15 16">
    <name type="scientific">Malassezia pachydermatis</name>
    <dbReference type="NCBI Taxonomy" id="77020"/>
    <lineage>
        <taxon>Eukaryota</taxon>
        <taxon>Fungi</taxon>
        <taxon>Dikarya</taxon>
        <taxon>Basidiomycota</taxon>
        <taxon>Ustilaginomycotina</taxon>
        <taxon>Malasseziomycetes</taxon>
        <taxon>Malasseziales</taxon>
        <taxon>Malasseziaceae</taxon>
        <taxon>Malassezia</taxon>
    </lineage>
</organism>
<reference evidence="15 16" key="1">
    <citation type="submission" date="2015-07" db="EMBL/GenBank/DDBJ databases">
        <title>Draft Genome Sequence of Malassezia furfur CBS1878 and Malassezia pachydermatis CBS1879.</title>
        <authorList>
            <person name="Triana S."/>
            <person name="Ohm R."/>
            <person name="Gonzalez A."/>
            <person name="DeCock H."/>
            <person name="Restrepo S."/>
            <person name="Celis A."/>
        </authorList>
    </citation>
    <scope>NUCLEOTIDE SEQUENCE [LARGE SCALE GENOMIC DNA]</scope>
    <source>
        <strain evidence="15 16">CBS 1879</strain>
    </source>
</reference>
<dbReference type="InterPro" id="IPR024956">
    <property type="entry name" value="tRNAHis_GuaTrfase_cat"/>
</dbReference>
<keyword evidence="7 15" id="KW-0548">Nucleotidyltransferase</keyword>
<keyword evidence="6" id="KW-0819">tRNA processing</keyword>
<evidence type="ECO:0000256" key="4">
    <source>
        <dbReference type="ARBA" id="ARBA00015443"/>
    </source>
</evidence>
<dbReference type="Gene3D" id="3.30.70.3000">
    <property type="match status" value="1"/>
</dbReference>
<dbReference type="OrthoDB" id="62560at2759"/>
<dbReference type="Pfam" id="PF04446">
    <property type="entry name" value="Thg1"/>
    <property type="match status" value="1"/>
</dbReference>
<keyword evidence="10" id="KW-0460">Magnesium</keyword>
<dbReference type="VEuPathDB" id="FungiDB:Malapachy_2794"/>
<dbReference type="EMBL" id="LGAV01000011">
    <property type="protein sequence ID" value="KOS12531.1"/>
    <property type="molecule type" value="Genomic_DNA"/>
</dbReference>
<comment type="cofactor">
    <cofactor evidence="1">
        <name>Mg(2+)</name>
        <dbReference type="ChEBI" id="CHEBI:18420"/>
    </cofactor>
</comment>
<dbReference type="EC" id="2.7.7.79" evidence="3"/>
<dbReference type="GeneID" id="28729156"/>
<protein>
    <recommendedName>
        <fullName evidence="4">tRNA(His) guanylyltransferase</fullName>
        <ecNumber evidence="3">2.7.7.79</ecNumber>
    </recommendedName>
    <alternativeName>
        <fullName evidence="12">tRNA-histidine guanylyltransferase</fullName>
    </alternativeName>
</protein>
<dbReference type="InterPro" id="IPR025845">
    <property type="entry name" value="Thg1_C_dom"/>
</dbReference>
<evidence type="ECO:0000256" key="6">
    <source>
        <dbReference type="ARBA" id="ARBA00022694"/>
    </source>
</evidence>
<dbReference type="PANTHER" id="PTHR12729">
    <property type="entry name" value="TRNA(HIS) GUANYLYLTRANSFERASE-RELATED"/>
    <property type="match status" value="1"/>
</dbReference>
<dbReference type="PANTHER" id="PTHR12729:SF6">
    <property type="entry name" value="TRNA(HIS) GUANYLYLTRANSFERASE-RELATED"/>
    <property type="match status" value="1"/>
</dbReference>
<keyword evidence="11" id="KW-0342">GTP-binding</keyword>
<evidence type="ECO:0000256" key="1">
    <source>
        <dbReference type="ARBA" id="ARBA00001946"/>
    </source>
</evidence>
<evidence type="ECO:0000259" key="14">
    <source>
        <dbReference type="Pfam" id="PF14413"/>
    </source>
</evidence>
<proteinExistence type="inferred from homology"/>
<feature type="domain" description="Thg1 C-terminal" evidence="14">
    <location>
        <begin position="120"/>
        <end position="199"/>
    </location>
</feature>
<evidence type="ECO:0000256" key="8">
    <source>
        <dbReference type="ARBA" id="ARBA00022723"/>
    </source>
</evidence>
<dbReference type="GO" id="GO:0008193">
    <property type="term" value="F:tRNA guanylyltransferase activity"/>
    <property type="evidence" value="ECO:0007669"/>
    <property type="project" value="UniProtKB-EC"/>
</dbReference>
<evidence type="ECO:0000256" key="7">
    <source>
        <dbReference type="ARBA" id="ARBA00022695"/>
    </source>
</evidence>
<dbReference type="Proteomes" id="UP000037751">
    <property type="component" value="Unassembled WGS sequence"/>
</dbReference>
<evidence type="ECO:0000259" key="13">
    <source>
        <dbReference type="Pfam" id="PF04446"/>
    </source>
</evidence>
<comment type="caution">
    <text evidence="15">The sequence shown here is derived from an EMBL/GenBank/DDBJ whole genome shotgun (WGS) entry which is preliminary data.</text>
</comment>
<evidence type="ECO:0000256" key="3">
    <source>
        <dbReference type="ARBA" id="ARBA00012511"/>
    </source>
</evidence>
<dbReference type="GO" id="GO:0005525">
    <property type="term" value="F:GTP binding"/>
    <property type="evidence" value="ECO:0007669"/>
    <property type="project" value="UniProtKB-KW"/>
</dbReference>
<dbReference type="InterPro" id="IPR007537">
    <property type="entry name" value="tRNAHis_GuaTrfase_Thg1"/>
</dbReference>
<evidence type="ECO:0000256" key="11">
    <source>
        <dbReference type="ARBA" id="ARBA00023134"/>
    </source>
</evidence>
<keyword evidence="9" id="KW-0547">Nucleotide-binding</keyword>
<gene>
    <name evidence="15" type="ORF">Malapachy_2794</name>
</gene>
<evidence type="ECO:0000256" key="12">
    <source>
        <dbReference type="ARBA" id="ARBA00032480"/>
    </source>
</evidence>